<dbReference type="InterPro" id="IPR014030">
    <property type="entry name" value="Ketoacyl_synth_N"/>
</dbReference>
<evidence type="ECO:0000313" key="5">
    <source>
        <dbReference type="Proteomes" id="UP000255355"/>
    </source>
</evidence>
<evidence type="ECO:0000256" key="2">
    <source>
        <dbReference type="RuleBase" id="RU003694"/>
    </source>
</evidence>
<reference evidence="4 5" key="1">
    <citation type="submission" date="2018-07" db="EMBL/GenBank/DDBJ databases">
        <title>Genomic Encyclopedia of Type Strains, Phase IV (KMG-IV): sequencing the most valuable type-strain genomes for metagenomic binning, comparative biology and taxonomic classification.</title>
        <authorList>
            <person name="Goeker M."/>
        </authorList>
    </citation>
    <scope>NUCLEOTIDE SEQUENCE [LARGE SCALE GENOMIC DNA]</scope>
    <source>
        <strain evidence="4 5">DSM 44952</strain>
    </source>
</reference>
<comment type="similarity">
    <text evidence="2">Belongs to the thiolase-like superfamily. Beta-ketoacyl-ACP synthases family.</text>
</comment>
<dbReference type="CDD" id="cd00833">
    <property type="entry name" value="PKS"/>
    <property type="match status" value="1"/>
</dbReference>
<feature type="domain" description="Ketosynthase family 3 (KS3)" evidence="3">
    <location>
        <begin position="10"/>
        <end position="423"/>
    </location>
</feature>
<dbReference type="PROSITE" id="PS52004">
    <property type="entry name" value="KS3_2"/>
    <property type="match status" value="1"/>
</dbReference>
<dbReference type="InterPro" id="IPR016039">
    <property type="entry name" value="Thiolase-like"/>
</dbReference>
<sequence length="428" mass="45012">MSKAVSTAKTDPVVIVGIGVEAPGGIDHPLSYWKALEGERELIGPFPRDRGWPVDTIVSTETDIPGTVPDAGGFLSHATMFDPEFFGIKISEARVAMDPQQWVALRVAWRALEHSGVNPADQRGASAGCYFGVSYTEHQGRSGMTPAGVSGRISHCLGLDGPSMSVDTACSSGLSAVHLAAAAVRDGECDWALAGAVCVMGQPSVFTESAMVLGLSPDGRCRPFSDDACGTVWAEGAGVVVLELESRARRLGHRIYGRLLASRINHNGGRHRITMPDAWAQERLIRRTIAESGIPMEYLGLVEGHGAATRAGDLAELTALCSVFGPGEATTVGPLLGSVKSNLGHAQAAAGILGLIKVLLCGVHGLIAPTLHVDPPTTEFDWTRTRLAFASAPQPWKPIDGFRYGAVTSLGIAGTNAHAILAMPEQEE</sequence>
<dbReference type="GO" id="GO:0004315">
    <property type="term" value="F:3-oxoacyl-[acyl-carrier-protein] synthase activity"/>
    <property type="evidence" value="ECO:0007669"/>
    <property type="project" value="InterPro"/>
</dbReference>
<dbReference type="AlphaFoldDB" id="A0A370GFG8"/>
<dbReference type="GO" id="GO:0004312">
    <property type="term" value="F:fatty acid synthase activity"/>
    <property type="evidence" value="ECO:0007669"/>
    <property type="project" value="TreeGrafter"/>
</dbReference>
<dbReference type="RefSeq" id="WP_068018901.1">
    <property type="nucleotide sequence ID" value="NZ_QQAZ01000029.1"/>
</dbReference>
<gene>
    <name evidence="4" type="ORF">DFR68_12930</name>
</gene>
<dbReference type="EMBL" id="QQAZ01000029">
    <property type="protein sequence ID" value="RDI42030.1"/>
    <property type="molecule type" value="Genomic_DNA"/>
</dbReference>
<dbReference type="InterPro" id="IPR020841">
    <property type="entry name" value="PKS_Beta-ketoAc_synthase_dom"/>
</dbReference>
<proteinExistence type="inferred from homology"/>
<evidence type="ECO:0000256" key="1">
    <source>
        <dbReference type="ARBA" id="ARBA00022679"/>
    </source>
</evidence>
<comment type="caution">
    <text evidence="4">The sequence shown here is derived from an EMBL/GenBank/DDBJ whole genome shotgun (WGS) entry which is preliminary data.</text>
</comment>
<dbReference type="Gene3D" id="3.40.47.10">
    <property type="match status" value="1"/>
</dbReference>
<dbReference type="InterPro" id="IPR050091">
    <property type="entry name" value="PKS_NRPS_Biosynth_Enz"/>
</dbReference>
<name>A0A370GFG8_9NOCA</name>
<dbReference type="Pfam" id="PF02801">
    <property type="entry name" value="Ketoacyl-synt_C"/>
    <property type="match status" value="1"/>
</dbReference>
<dbReference type="InterPro" id="IPR018201">
    <property type="entry name" value="Ketoacyl_synth_AS"/>
</dbReference>
<dbReference type="GO" id="GO:0006633">
    <property type="term" value="P:fatty acid biosynthetic process"/>
    <property type="evidence" value="ECO:0007669"/>
    <property type="project" value="InterPro"/>
</dbReference>
<organism evidence="4 5">
    <name type="scientific">Nocardia mexicana</name>
    <dbReference type="NCBI Taxonomy" id="279262"/>
    <lineage>
        <taxon>Bacteria</taxon>
        <taxon>Bacillati</taxon>
        <taxon>Actinomycetota</taxon>
        <taxon>Actinomycetes</taxon>
        <taxon>Mycobacteriales</taxon>
        <taxon>Nocardiaceae</taxon>
        <taxon>Nocardia</taxon>
    </lineage>
</organism>
<dbReference type="PANTHER" id="PTHR43775:SF51">
    <property type="entry name" value="INACTIVE PHENOLPHTHIOCEROL SYNTHESIS POLYKETIDE SYNTHASE TYPE I PKS1-RELATED"/>
    <property type="match status" value="1"/>
</dbReference>
<dbReference type="STRING" id="1210089.GCA_001613165_02662"/>
<protein>
    <submittedName>
        <fullName evidence="4">Mycobactin polyketide synthetase MbtC</fullName>
    </submittedName>
</protein>
<evidence type="ECO:0000313" key="4">
    <source>
        <dbReference type="EMBL" id="RDI42030.1"/>
    </source>
</evidence>
<dbReference type="SUPFAM" id="SSF53901">
    <property type="entry name" value="Thiolase-like"/>
    <property type="match status" value="1"/>
</dbReference>
<keyword evidence="1 2" id="KW-0808">Transferase</keyword>
<dbReference type="InterPro" id="IPR014031">
    <property type="entry name" value="Ketoacyl_synth_C"/>
</dbReference>
<dbReference type="Proteomes" id="UP000255355">
    <property type="component" value="Unassembled WGS sequence"/>
</dbReference>
<accession>A0A370GFG8</accession>
<keyword evidence="5" id="KW-1185">Reference proteome</keyword>
<dbReference type="PANTHER" id="PTHR43775">
    <property type="entry name" value="FATTY ACID SYNTHASE"/>
    <property type="match status" value="1"/>
</dbReference>
<dbReference type="OrthoDB" id="9778690at2"/>
<dbReference type="PROSITE" id="PS00606">
    <property type="entry name" value="KS3_1"/>
    <property type="match status" value="1"/>
</dbReference>
<dbReference type="SMART" id="SM00825">
    <property type="entry name" value="PKS_KS"/>
    <property type="match status" value="1"/>
</dbReference>
<dbReference type="Pfam" id="PF00109">
    <property type="entry name" value="ketoacyl-synt"/>
    <property type="match status" value="1"/>
</dbReference>
<evidence type="ECO:0000259" key="3">
    <source>
        <dbReference type="PROSITE" id="PS52004"/>
    </source>
</evidence>